<feature type="coiled-coil region" evidence="1">
    <location>
        <begin position="261"/>
        <end position="288"/>
    </location>
</feature>
<dbReference type="OrthoDB" id="10393143at2759"/>
<dbReference type="InParanoid" id="D2VZL7"/>
<keyword evidence="3" id="KW-1185">Reference proteome</keyword>
<dbReference type="KEGG" id="ngr:NAEGRDRAFT_81837"/>
<evidence type="ECO:0000313" key="3">
    <source>
        <dbReference type="Proteomes" id="UP000006671"/>
    </source>
</evidence>
<organism evidence="3">
    <name type="scientific">Naegleria gruberi</name>
    <name type="common">Amoeba</name>
    <dbReference type="NCBI Taxonomy" id="5762"/>
    <lineage>
        <taxon>Eukaryota</taxon>
        <taxon>Discoba</taxon>
        <taxon>Heterolobosea</taxon>
        <taxon>Tetramitia</taxon>
        <taxon>Eutetramitia</taxon>
        <taxon>Vahlkampfiidae</taxon>
        <taxon>Naegleria</taxon>
    </lineage>
</organism>
<evidence type="ECO:0000313" key="2">
    <source>
        <dbReference type="EMBL" id="EFC37722.1"/>
    </source>
</evidence>
<evidence type="ECO:0000256" key="1">
    <source>
        <dbReference type="SAM" id="Coils"/>
    </source>
</evidence>
<keyword evidence="1" id="KW-0175">Coiled coil</keyword>
<accession>D2VZL7</accession>
<proteinExistence type="predicted"/>
<protein>
    <submittedName>
        <fullName evidence="2">Predicted protein</fullName>
    </submittedName>
</protein>
<dbReference type="AlphaFoldDB" id="D2VZL7"/>
<name>D2VZL7_NAEGR</name>
<gene>
    <name evidence="2" type="ORF">NAEGRDRAFT_81837</name>
</gene>
<reference evidence="2 3" key="1">
    <citation type="journal article" date="2010" name="Cell">
        <title>The genome of Naegleria gruberi illuminates early eukaryotic versatility.</title>
        <authorList>
            <person name="Fritz-Laylin L.K."/>
            <person name="Prochnik S.E."/>
            <person name="Ginger M.L."/>
            <person name="Dacks J.B."/>
            <person name="Carpenter M.L."/>
            <person name="Field M.C."/>
            <person name="Kuo A."/>
            <person name="Paredez A."/>
            <person name="Chapman J."/>
            <person name="Pham J."/>
            <person name="Shu S."/>
            <person name="Neupane R."/>
            <person name="Cipriano M."/>
            <person name="Mancuso J."/>
            <person name="Tu H."/>
            <person name="Salamov A."/>
            <person name="Lindquist E."/>
            <person name="Shapiro H."/>
            <person name="Lucas S."/>
            <person name="Grigoriev I.V."/>
            <person name="Cande W.Z."/>
            <person name="Fulton C."/>
            <person name="Rokhsar D.S."/>
            <person name="Dawson S.C."/>
        </authorList>
    </citation>
    <scope>NUCLEOTIDE SEQUENCE [LARGE SCALE GENOMIC DNA]</scope>
    <source>
        <strain evidence="2 3">NEG-M</strain>
    </source>
</reference>
<dbReference type="RefSeq" id="XP_002670466.1">
    <property type="nucleotide sequence ID" value="XM_002670420.1"/>
</dbReference>
<dbReference type="VEuPathDB" id="AmoebaDB:NAEGRDRAFT_81837"/>
<dbReference type="Proteomes" id="UP000006671">
    <property type="component" value="Unassembled WGS sequence"/>
</dbReference>
<dbReference type="EMBL" id="GG738915">
    <property type="protein sequence ID" value="EFC37722.1"/>
    <property type="molecule type" value="Genomic_DNA"/>
</dbReference>
<dbReference type="GeneID" id="8857597"/>
<sequence>MESPLSSCSSTSSSVTCSSMMLANESMDREWQMIHMDEQAIKNDMLLNIAKVTFLISSRTDPDIDFVPEKLYSSLKYKFKIDVETCGNSSFSESQILLADIDIIDSQGSSLLGSKNGEQSGKKKELLKGVTHLSLEEKKRKPIIAKKRLNRKDEKDLSDSEICTGKSRTLSCTSKFQFSEVAYHHQKEFVNFKVSLYSLEGYSGKTPLLCMVSAAFQIYGRRTTEQRDEEVRKKRQYMEMKQHLLSTSNQECEQPIMSLKKVKLDNTSNDQEDLLQTYEKELQNLLHIFKALSPEEQLEAYNKTVVSLLDIPQDIANQTEPASSVFSDPFVEEACDCMYWLTDDNCPNCAHHNTNNNDQFDTLFGNEEFLSEEDFKLSDCCGNFAPSKSTDCNNPPHDFEIDLFNQNAFSADESELCFF</sequence>